<dbReference type="Ensembl" id="ENSABRT00000005790.1">
    <property type="protein sequence ID" value="ENSABRP00000004038.1"/>
    <property type="gene ID" value="ENSABRG00000003792.1"/>
</dbReference>
<evidence type="ECO:0000256" key="1">
    <source>
        <dbReference type="ARBA" id="ARBA00004123"/>
    </source>
</evidence>
<dbReference type="AlphaFoldDB" id="A0A8B9BGQ4"/>
<dbReference type="GO" id="GO:0060761">
    <property type="term" value="P:negative regulation of response to cytokine stimulus"/>
    <property type="evidence" value="ECO:0007669"/>
    <property type="project" value="Ensembl"/>
</dbReference>
<feature type="domain" description="Groucho/TLE N-terminal Q-rich" evidence="5">
    <location>
        <begin position="18"/>
        <end position="125"/>
    </location>
</feature>
<keyword evidence="4" id="KW-0175">Coiled coil</keyword>
<dbReference type="GO" id="GO:2000210">
    <property type="term" value="P:positive regulation of anoikis"/>
    <property type="evidence" value="ECO:0007669"/>
    <property type="project" value="Ensembl"/>
</dbReference>
<evidence type="ECO:0000256" key="4">
    <source>
        <dbReference type="SAM" id="Coils"/>
    </source>
</evidence>
<dbReference type="GO" id="GO:0001501">
    <property type="term" value="P:skeletal system development"/>
    <property type="evidence" value="ECO:0007669"/>
    <property type="project" value="Ensembl"/>
</dbReference>
<comment type="similarity">
    <text evidence="2">Belongs to the WD repeat Groucho/TLE family.</text>
</comment>
<accession>A0A8B9BGQ4</accession>
<comment type="subcellular location">
    <subcellularLocation>
        <location evidence="1">Nucleus</location>
    </subcellularLocation>
</comment>
<dbReference type="GO" id="GO:0070555">
    <property type="term" value="P:response to interleukin-1"/>
    <property type="evidence" value="ECO:0007669"/>
    <property type="project" value="Ensembl"/>
</dbReference>
<evidence type="ECO:0000256" key="3">
    <source>
        <dbReference type="ARBA" id="ARBA00023242"/>
    </source>
</evidence>
<dbReference type="Proteomes" id="UP000694426">
    <property type="component" value="Unplaced"/>
</dbReference>
<dbReference type="PANTHER" id="PTHR10814">
    <property type="entry name" value="TRANSDUCIN-LIKE ENHANCER PROTEIN"/>
    <property type="match status" value="1"/>
</dbReference>
<dbReference type="GO" id="GO:0040008">
    <property type="term" value="P:regulation of growth"/>
    <property type="evidence" value="ECO:0007669"/>
    <property type="project" value="Ensembl"/>
</dbReference>
<dbReference type="GO" id="GO:0000122">
    <property type="term" value="P:negative regulation of transcription by RNA polymerase II"/>
    <property type="evidence" value="ECO:0007669"/>
    <property type="project" value="Ensembl"/>
</dbReference>
<name>A0A8B9BGQ4_9AVES</name>
<keyword evidence="3" id="KW-0539">Nucleus</keyword>
<dbReference type="PANTHER" id="PTHR10814:SF4">
    <property type="entry name" value="TRANSDUCIN-LIKE ENHANCER PROTEIN 2"/>
    <property type="match status" value="1"/>
</dbReference>
<dbReference type="GO" id="GO:0003714">
    <property type="term" value="F:transcription corepressor activity"/>
    <property type="evidence" value="ECO:0007669"/>
    <property type="project" value="Ensembl"/>
</dbReference>
<evidence type="ECO:0000313" key="6">
    <source>
        <dbReference type="Ensembl" id="ENSABRP00000004038.1"/>
    </source>
</evidence>
<reference evidence="6" key="2">
    <citation type="submission" date="2025-09" db="UniProtKB">
        <authorList>
            <consortium name="Ensembl"/>
        </authorList>
    </citation>
    <scope>IDENTIFICATION</scope>
</reference>
<dbReference type="GeneTree" id="ENSGT01030000234519"/>
<protein>
    <submittedName>
        <fullName evidence="6">TLE family member 5, transcriptional modulator</fullName>
    </submittedName>
</protein>
<sequence>MMFPQSRHSGSSHLPQQLKFTTSDSCDRIKDEFQLLQAQYHSLKLECDKLASEKSEMQRHYVMYYEMSYGLNIEMHKQAEIVKRLNGICAQVLPYLSQEHQQQVLGAIERAKQVTAPELNSIIRVRGVRGLGVGAGFGALGFCVRAEAPRDGSSTCWDGLAGMGTLLGFAGGVGSCSIPQVVKRGFGLGQDLRQLLGVETPSAHGQGREGFNQVLGECRWPRPGLQGAGDLLLSLLRRLLQPEEAGLCLPPGAGCSVLWVESSCCNGFC</sequence>
<feature type="coiled-coil region" evidence="4">
    <location>
        <begin position="26"/>
        <end position="53"/>
    </location>
</feature>
<organism evidence="6 7">
    <name type="scientific">Anser brachyrhynchus</name>
    <name type="common">Pink-footed goose</name>
    <dbReference type="NCBI Taxonomy" id="132585"/>
    <lineage>
        <taxon>Eukaryota</taxon>
        <taxon>Metazoa</taxon>
        <taxon>Chordata</taxon>
        <taxon>Craniata</taxon>
        <taxon>Vertebrata</taxon>
        <taxon>Euteleostomi</taxon>
        <taxon>Archelosauria</taxon>
        <taxon>Archosauria</taxon>
        <taxon>Dinosauria</taxon>
        <taxon>Saurischia</taxon>
        <taxon>Theropoda</taxon>
        <taxon>Coelurosauria</taxon>
        <taxon>Aves</taxon>
        <taxon>Neognathae</taxon>
        <taxon>Galloanserae</taxon>
        <taxon>Anseriformes</taxon>
        <taxon>Anatidae</taxon>
        <taxon>Anserinae</taxon>
        <taxon>Anser</taxon>
    </lineage>
</organism>
<dbReference type="InterPro" id="IPR009146">
    <property type="entry name" value="Groucho_enhance"/>
</dbReference>
<evidence type="ECO:0000259" key="5">
    <source>
        <dbReference type="Pfam" id="PF03920"/>
    </source>
</evidence>
<dbReference type="GO" id="GO:0010629">
    <property type="term" value="P:negative regulation of gene expression"/>
    <property type="evidence" value="ECO:0007669"/>
    <property type="project" value="Ensembl"/>
</dbReference>
<reference evidence="6" key="1">
    <citation type="submission" date="2025-08" db="UniProtKB">
        <authorList>
            <consortium name="Ensembl"/>
        </authorList>
    </citation>
    <scope>IDENTIFICATION</scope>
</reference>
<dbReference type="InterPro" id="IPR005617">
    <property type="entry name" value="Groucho/TLE_N"/>
</dbReference>
<gene>
    <name evidence="6" type="primary">TLE5</name>
</gene>
<evidence type="ECO:0000256" key="2">
    <source>
        <dbReference type="ARBA" id="ARBA00005969"/>
    </source>
</evidence>
<proteinExistence type="inferred from homology"/>
<evidence type="ECO:0000313" key="7">
    <source>
        <dbReference type="Proteomes" id="UP000694426"/>
    </source>
</evidence>
<dbReference type="GO" id="GO:0005667">
    <property type="term" value="C:transcription regulator complex"/>
    <property type="evidence" value="ECO:0007669"/>
    <property type="project" value="TreeGrafter"/>
</dbReference>
<dbReference type="GO" id="GO:0090090">
    <property type="term" value="P:negative regulation of canonical Wnt signaling pathway"/>
    <property type="evidence" value="ECO:0007669"/>
    <property type="project" value="Ensembl"/>
</dbReference>
<keyword evidence="7" id="KW-1185">Reference proteome</keyword>
<dbReference type="Pfam" id="PF03920">
    <property type="entry name" value="TLE_N"/>
    <property type="match status" value="1"/>
</dbReference>
<dbReference type="GO" id="GO:0005634">
    <property type="term" value="C:nucleus"/>
    <property type="evidence" value="ECO:0007669"/>
    <property type="project" value="UniProtKB-SubCell"/>
</dbReference>